<gene>
    <name evidence="3" type="ORF">BB558_001209</name>
    <name evidence="2" type="ORF">BB558_005640</name>
</gene>
<dbReference type="Pfam" id="PF07093">
    <property type="entry name" value="SGT1"/>
    <property type="match status" value="1"/>
</dbReference>
<organism evidence="3 4">
    <name type="scientific">Smittium angustum</name>
    <dbReference type="NCBI Taxonomy" id="133377"/>
    <lineage>
        <taxon>Eukaryota</taxon>
        <taxon>Fungi</taxon>
        <taxon>Fungi incertae sedis</taxon>
        <taxon>Zoopagomycota</taxon>
        <taxon>Kickxellomycotina</taxon>
        <taxon>Harpellomycetes</taxon>
        <taxon>Harpellales</taxon>
        <taxon>Legeriomycetaceae</taxon>
        <taxon>Smittium</taxon>
    </lineage>
</organism>
<dbReference type="Proteomes" id="UP000245591">
    <property type="component" value="Unassembled WGS sequence"/>
</dbReference>
<dbReference type="AlphaFoldDB" id="A0A2U1JC77"/>
<feature type="region of interest" description="Disordered" evidence="1">
    <location>
        <begin position="632"/>
        <end position="655"/>
    </location>
</feature>
<reference evidence="3 4" key="1">
    <citation type="journal article" date="2018" name="MBio">
        <title>Comparative Genomics Reveals the Core Gene Toolbox for the Fungus-Insect Symbiosis.</title>
        <authorList>
            <person name="Wang Y."/>
            <person name="Stata M."/>
            <person name="Wang W."/>
            <person name="Stajich J.E."/>
            <person name="White M.M."/>
            <person name="Moncalvo J.M."/>
        </authorList>
    </citation>
    <scope>NUCLEOTIDE SEQUENCE [LARGE SCALE GENOMIC DNA]</scope>
    <source>
        <strain evidence="3 4">AUS-126-30</strain>
    </source>
</reference>
<accession>A0A2U1JC77</accession>
<feature type="compositionally biased region" description="Basic and acidic residues" evidence="1">
    <location>
        <begin position="632"/>
        <end position="649"/>
    </location>
</feature>
<evidence type="ECO:0000313" key="2">
    <source>
        <dbReference type="EMBL" id="PVZ98353.1"/>
    </source>
</evidence>
<dbReference type="PANTHER" id="PTHR13060:SF0">
    <property type="entry name" value="PROTEIN ECDYSONELESS HOMOLOG"/>
    <property type="match status" value="1"/>
</dbReference>
<dbReference type="InterPro" id="IPR010770">
    <property type="entry name" value="Ecd"/>
</dbReference>
<proteinExistence type="predicted"/>
<dbReference type="GO" id="GO:0005634">
    <property type="term" value="C:nucleus"/>
    <property type="evidence" value="ECO:0007669"/>
    <property type="project" value="TreeGrafter"/>
</dbReference>
<feature type="region of interest" description="Disordered" evidence="1">
    <location>
        <begin position="509"/>
        <end position="530"/>
    </location>
</feature>
<evidence type="ECO:0000313" key="4">
    <source>
        <dbReference type="Proteomes" id="UP000245591"/>
    </source>
</evidence>
<dbReference type="PANTHER" id="PTHR13060">
    <property type="entry name" value="SGT1 PROTEIN HSGT1 SUPPRESSOR OF GCR2"/>
    <property type="match status" value="1"/>
</dbReference>
<protein>
    <submittedName>
        <fullName evidence="3">Uncharacterized protein</fullName>
    </submittedName>
</protein>
<name>A0A2U1JC77_SMIAN</name>
<dbReference type="EMBL" id="MBFU01000067">
    <property type="protein sequence ID" value="PWA02635.1"/>
    <property type="molecule type" value="Genomic_DNA"/>
</dbReference>
<comment type="caution">
    <text evidence="3">The sequence shown here is derived from an EMBL/GenBank/DDBJ whole genome shotgun (WGS) entry which is preliminary data.</text>
</comment>
<evidence type="ECO:0000313" key="3">
    <source>
        <dbReference type="EMBL" id="PWA02635.1"/>
    </source>
</evidence>
<keyword evidence="4" id="KW-1185">Reference proteome</keyword>
<evidence type="ECO:0000256" key="1">
    <source>
        <dbReference type="SAM" id="MobiDB-lite"/>
    </source>
</evidence>
<dbReference type="EMBL" id="MBFU01000558">
    <property type="protein sequence ID" value="PVZ98353.1"/>
    <property type="molecule type" value="Genomic_DNA"/>
</dbReference>
<sequence length="709" mass="81416">MFEGDFKADENFVQFLIYADPQQITTSSKKSENIETPEELQSKILALSIAKTFNYIWNRDKFHIKLHSKNKDLWIYGAKIYYGDLIDDEWLIVWLLFQISAKYPSLAISVLDNDGQFLLAEAALEIPKWISPENSKNRVFIYNNMVHIIPLEYPDKNIHNTSSNDISVFQALRTLKSYTAETENQKSTEIIMNRINQFPKKMLENTHRSYCILPRKVAYILKHNPQLISDSVEAFYTRDPMSLIPCQKMEKFGVSDNVKTLVRFNRGHYAKLVSQEFKPPLIFNVSDQADPIYKASILGIKVSCGLEMMYSRGSKNIKTIPDNEQELLLKYIKEECENFSNNMGSKYLNNDSFDLQTVSEIDYFNNTEEVDNDTETDVFLTSKGSLTVDYLFSKMQCSDLEKENYFESLETEDNDEWMNIDPEDLDVLIKSVQDKMEKDKIFDVDVGSQQYEFDSFTNDEKKAAENLKQTVNNIQTFLKTESSYMGAELAEEDSIEEMSSDDDSYYMKKEKQNKSLSQKRGKNMKSVESSRNRMLVGSDIDFDELTDEEIDIDTVSVFDNIKKLLGTEFLGTEEIDVAKKQNDESSLEEITRSMDLELASTNVAKSFDSTFSKITSKDSTVKNIFEDTHGKHLNKSSDVKPTENNHMYDSDISDSEDYGGELSDVDIDANMVRNMLESFKSQQGLSGPAGILFNQFSFAPPKDKDDSSK</sequence>